<evidence type="ECO:0000313" key="1">
    <source>
        <dbReference type="EMBL" id="DAD72297.1"/>
    </source>
</evidence>
<accession>A0A8S5LQK4</accession>
<reference evidence="1" key="1">
    <citation type="journal article" date="2021" name="Proc. Natl. Acad. Sci. U.S.A.">
        <title>A Catalog of Tens of Thousands of Viruses from Human Metagenomes Reveals Hidden Associations with Chronic Diseases.</title>
        <authorList>
            <person name="Tisza M.J."/>
            <person name="Buck C.B."/>
        </authorList>
    </citation>
    <scope>NUCLEOTIDE SEQUENCE</scope>
    <source>
        <strain evidence="1">CtXRl20</strain>
    </source>
</reference>
<organism evidence="1">
    <name type="scientific">Myoviridae sp. ctXRl20</name>
    <dbReference type="NCBI Taxonomy" id="2827610"/>
    <lineage>
        <taxon>Viruses</taxon>
        <taxon>Duplodnaviria</taxon>
        <taxon>Heunggongvirae</taxon>
        <taxon>Uroviricota</taxon>
        <taxon>Caudoviricetes</taxon>
    </lineage>
</organism>
<proteinExistence type="predicted"/>
<dbReference type="EMBL" id="BK015896">
    <property type="protein sequence ID" value="DAD72297.1"/>
    <property type="molecule type" value="Genomic_DNA"/>
</dbReference>
<name>A0A8S5LQK4_9CAUD</name>
<sequence length="54" mass="5741">MRCRAVFLLPAVALVGGNCNNGENCGADYLNLNNSAGNANWNIGASNFFSYRSV</sequence>
<protein>
    <submittedName>
        <fullName evidence="1">Uncharacterized protein</fullName>
    </submittedName>
</protein>